<protein>
    <submittedName>
        <fullName evidence="1">Uncharacterized protein</fullName>
    </submittedName>
</protein>
<dbReference type="EMBL" id="LR743511">
    <property type="protein sequence ID" value="CAA2145164.1"/>
    <property type="molecule type" value="Genomic_DNA"/>
</dbReference>
<organism evidence="1">
    <name type="scientific">Methylobacterium bullatum</name>
    <dbReference type="NCBI Taxonomy" id="570505"/>
    <lineage>
        <taxon>Bacteria</taxon>
        <taxon>Pseudomonadati</taxon>
        <taxon>Pseudomonadota</taxon>
        <taxon>Alphaproteobacteria</taxon>
        <taxon>Hyphomicrobiales</taxon>
        <taxon>Methylobacteriaceae</taxon>
        <taxon>Methylobacterium</taxon>
    </lineage>
</organism>
<accession>A0A679K6J5</accession>
<gene>
    <name evidence="1" type="ORF">MBLL_04286</name>
</gene>
<proteinExistence type="predicted"/>
<dbReference type="RefSeq" id="WP_339163609.1">
    <property type="nucleotide sequence ID" value="NZ_LR743511.1"/>
</dbReference>
<evidence type="ECO:0000313" key="1">
    <source>
        <dbReference type="EMBL" id="CAA2145164.1"/>
    </source>
</evidence>
<sequence length="651" mass="71647">MAATAGTVSGSIGELLERLFPRRDGGGPPYLCFPMCDGSPPTGYNGLPFLPPDMFAATAYLLELSGAYHHIIPEITGRPQRERRLVIMGLEDIRQIRTAAQAWREFRPERDYDLDDPTVYASWLGGAGSGMHLLYDLWHEVFVASATTPVFRPVKSQSPPPIWWKPAALLAIAADEAARGIGFEVAPSGGEPGQVSDWADRQPSPSLLIGHRLARTFRTVGDDTARNDEGVLYYGVTSISTASEDMVSVLPKARTAAVGCTLRSLSHHLALLPPRGVARASWTPYLYGRLPPDERQMNLLLIPFPFSMPAHAFRPSARFSGPGVGWGFFDVEQTWLTSLTPNILIEFIGALVKEASRECDTIHGIVLPELALDQALYSQLSRDLPQILPGIELFVSGQSGDTKGRRGNFVSVTLYQNSDDDPSARRGLVSRREKHHRWKIDSTQIADYGLEGILSPSLSWWEDIDLLSRRVDFGVVRCGTILSAMICEDLARVDPCQELLRAVGPSIVFALLMDAPQFRHRWPARYATVLADDPGTAILTLTSRALMTRQHQIGTHSSKGPEDRVVALWRDDRGTTREIACPIGAHGIRLTLSGRRITDATLDGRDDPMSVSRRYAGHSPVRITDVAERFPLVLGDDDLALHTEGRRGNTA</sequence>
<name>A0A679K6J5_9HYPH</name>
<reference evidence="1" key="1">
    <citation type="submission" date="2019-12" db="EMBL/GenBank/DDBJ databases">
        <authorList>
            <person name="Cremers G."/>
        </authorList>
    </citation>
    <scope>NUCLEOTIDE SEQUENCE</scope>
    <source>
        <strain evidence="1">Mbul2</strain>
    </source>
</reference>
<dbReference type="AlphaFoldDB" id="A0A679K6J5"/>